<sequence length="155" mass="16536">MAGRETPATRAARRAGVDFGLHEYTHDPGADSYALEAAEALGLEPARVFKTLVVDRDGTLTVCIVPAADTLDLRSLGKRAAMAPTERAEKVTGYVAGGISPLGQRRPLPTLVDESAAGFETIFVSAGRRGLEIELRPDDLLALTRGELKPIRRVA</sequence>
<comment type="similarity">
    <text evidence="1 4">Belongs to the prolyl-tRNA editing family. YbaK/EbsC subfamily.</text>
</comment>
<dbReference type="InterPro" id="IPR036754">
    <property type="entry name" value="YbaK/aa-tRNA-synt-asso_dom_sf"/>
</dbReference>
<name>A0A840IFR0_9ACTN</name>
<keyword evidence="6" id="KW-0378">Hydrolase</keyword>
<dbReference type="EC" id="4.2.-.-" evidence="4"/>
<accession>A0A840IFR0</accession>
<keyword evidence="2 4" id="KW-0648">Protein biosynthesis</keyword>
<evidence type="ECO:0000259" key="5">
    <source>
        <dbReference type="Pfam" id="PF04073"/>
    </source>
</evidence>
<gene>
    <name evidence="6" type="ORF">BDZ31_002660</name>
</gene>
<dbReference type="RefSeq" id="WP_183342782.1">
    <property type="nucleotide sequence ID" value="NZ_JACHNU010000003.1"/>
</dbReference>
<dbReference type="Gene3D" id="3.90.960.10">
    <property type="entry name" value="YbaK/aminoacyl-tRNA synthetase-associated domain"/>
    <property type="match status" value="1"/>
</dbReference>
<evidence type="ECO:0000256" key="3">
    <source>
        <dbReference type="ARBA" id="ARBA00023239"/>
    </source>
</evidence>
<dbReference type="GO" id="GO:0006412">
    <property type="term" value="P:translation"/>
    <property type="evidence" value="ECO:0007669"/>
    <property type="project" value="UniProtKB-KW"/>
</dbReference>
<dbReference type="PIRSF" id="PIRSF006181">
    <property type="entry name" value="EbsC_YbaK"/>
    <property type="match status" value="1"/>
</dbReference>
<dbReference type="GO" id="GO:0002161">
    <property type="term" value="F:aminoacyl-tRNA deacylase activity"/>
    <property type="evidence" value="ECO:0007669"/>
    <property type="project" value="InterPro"/>
</dbReference>
<dbReference type="PANTHER" id="PTHR30411:SF0">
    <property type="entry name" value="CYS-TRNA(PRO)_CYS-TRNA(CYS) DEACYLASE YBAK"/>
    <property type="match status" value="1"/>
</dbReference>
<dbReference type="EMBL" id="JACHNU010000003">
    <property type="protein sequence ID" value="MBB4663071.1"/>
    <property type="molecule type" value="Genomic_DNA"/>
</dbReference>
<evidence type="ECO:0000256" key="1">
    <source>
        <dbReference type="ARBA" id="ARBA00009798"/>
    </source>
</evidence>
<evidence type="ECO:0000256" key="2">
    <source>
        <dbReference type="ARBA" id="ARBA00022917"/>
    </source>
</evidence>
<dbReference type="CDD" id="cd00002">
    <property type="entry name" value="YbaK_deacylase"/>
    <property type="match status" value="1"/>
</dbReference>
<evidence type="ECO:0000256" key="4">
    <source>
        <dbReference type="PIRNR" id="PIRNR006181"/>
    </source>
</evidence>
<dbReference type="PANTHER" id="PTHR30411">
    <property type="entry name" value="CYTOPLASMIC PROTEIN"/>
    <property type="match status" value="1"/>
</dbReference>
<protein>
    <recommendedName>
        <fullName evidence="4">Cys-tRNA(Pro)/Cys-tRNA(Cys) deacylase</fullName>
        <ecNumber evidence="4">4.2.-.-</ecNumber>
    </recommendedName>
</protein>
<feature type="domain" description="YbaK/aminoacyl-tRNA synthetase-associated" evidence="5">
    <location>
        <begin position="35"/>
        <end position="142"/>
    </location>
</feature>
<dbReference type="SUPFAM" id="SSF55826">
    <property type="entry name" value="YbaK/ProRS associated domain"/>
    <property type="match status" value="1"/>
</dbReference>
<reference evidence="6 7" key="1">
    <citation type="submission" date="2020-08" db="EMBL/GenBank/DDBJ databases">
        <title>Genomic Encyclopedia of Archaeal and Bacterial Type Strains, Phase II (KMG-II): from individual species to whole genera.</title>
        <authorList>
            <person name="Goeker M."/>
        </authorList>
    </citation>
    <scope>NUCLEOTIDE SEQUENCE [LARGE SCALE GENOMIC DNA]</scope>
    <source>
        <strain evidence="6 7">DSM 23288</strain>
    </source>
</reference>
<dbReference type="NCBIfam" id="TIGR00011">
    <property type="entry name" value="YbaK_EbsC"/>
    <property type="match status" value="1"/>
</dbReference>
<keyword evidence="7" id="KW-1185">Reference proteome</keyword>
<dbReference type="Pfam" id="PF04073">
    <property type="entry name" value="tRNA_edit"/>
    <property type="match status" value="1"/>
</dbReference>
<dbReference type="Proteomes" id="UP000585272">
    <property type="component" value="Unassembled WGS sequence"/>
</dbReference>
<dbReference type="InterPro" id="IPR004369">
    <property type="entry name" value="Prolyl-tRNA_editing_YbaK/EbsC"/>
</dbReference>
<keyword evidence="3 4" id="KW-0456">Lyase</keyword>
<comment type="caution">
    <text evidence="6">The sequence shown here is derived from an EMBL/GenBank/DDBJ whole genome shotgun (WGS) entry which is preliminary data.</text>
</comment>
<dbReference type="GO" id="GO:0016829">
    <property type="term" value="F:lyase activity"/>
    <property type="evidence" value="ECO:0007669"/>
    <property type="project" value="UniProtKB-KW"/>
</dbReference>
<evidence type="ECO:0000313" key="7">
    <source>
        <dbReference type="Proteomes" id="UP000585272"/>
    </source>
</evidence>
<organism evidence="6 7">
    <name type="scientific">Conexibacter arvalis</name>
    <dbReference type="NCBI Taxonomy" id="912552"/>
    <lineage>
        <taxon>Bacteria</taxon>
        <taxon>Bacillati</taxon>
        <taxon>Actinomycetota</taxon>
        <taxon>Thermoleophilia</taxon>
        <taxon>Solirubrobacterales</taxon>
        <taxon>Conexibacteraceae</taxon>
        <taxon>Conexibacter</taxon>
    </lineage>
</organism>
<proteinExistence type="inferred from homology"/>
<dbReference type="AlphaFoldDB" id="A0A840IFR0"/>
<evidence type="ECO:0000313" key="6">
    <source>
        <dbReference type="EMBL" id="MBB4663071.1"/>
    </source>
</evidence>
<dbReference type="InterPro" id="IPR007214">
    <property type="entry name" value="YbaK/aa-tRNA-synth-assoc-dom"/>
</dbReference>